<proteinExistence type="predicted"/>
<dbReference type="Proteomes" id="UP000828390">
    <property type="component" value="Unassembled WGS sequence"/>
</dbReference>
<organism evidence="1 2">
    <name type="scientific">Dreissena polymorpha</name>
    <name type="common">Zebra mussel</name>
    <name type="synonym">Mytilus polymorpha</name>
    <dbReference type="NCBI Taxonomy" id="45954"/>
    <lineage>
        <taxon>Eukaryota</taxon>
        <taxon>Metazoa</taxon>
        <taxon>Spiralia</taxon>
        <taxon>Lophotrochozoa</taxon>
        <taxon>Mollusca</taxon>
        <taxon>Bivalvia</taxon>
        <taxon>Autobranchia</taxon>
        <taxon>Heteroconchia</taxon>
        <taxon>Euheterodonta</taxon>
        <taxon>Imparidentia</taxon>
        <taxon>Neoheterodontei</taxon>
        <taxon>Myida</taxon>
        <taxon>Dreissenoidea</taxon>
        <taxon>Dreissenidae</taxon>
        <taxon>Dreissena</taxon>
    </lineage>
</organism>
<keyword evidence="2" id="KW-1185">Reference proteome</keyword>
<comment type="caution">
    <text evidence="1">The sequence shown here is derived from an EMBL/GenBank/DDBJ whole genome shotgun (WGS) entry which is preliminary data.</text>
</comment>
<dbReference type="EMBL" id="JAIWYP010000001">
    <property type="protein sequence ID" value="KAH3877930.1"/>
    <property type="molecule type" value="Genomic_DNA"/>
</dbReference>
<evidence type="ECO:0000313" key="2">
    <source>
        <dbReference type="Proteomes" id="UP000828390"/>
    </source>
</evidence>
<dbReference type="AlphaFoldDB" id="A0A9D4MKR8"/>
<protein>
    <submittedName>
        <fullName evidence="1">Uncharacterized protein</fullName>
    </submittedName>
</protein>
<reference evidence="1" key="1">
    <citation type="journal article" date="2019" name="bioRxiv">
        <title>The Genome of the Zebra Mussel, Dreissena polymorpha: A Resource for Invasive Species Research.</title>
        <authorList>
            <person name="McCartney M.A."/>
            <person name="Auch B."/>
            <person name="Kono T."/>
            <person name="Mallez S."/>
            <person name="Zhang Y."/>
            <person name="Obille A."/>
            <person name="Becker A."/>
            <person name="Abrahante J.E."/>
            <person name="Garbe J."/>
            <person name="Badalamenti J.P."/>
            <person name="Herman A."/>
            <person name="Mangelson H."/>
            <person name="Liachko I."/>
            <person name="Sullivan S."/>
            <person name="Sone E.D."/>
            <person name="Koren S."/>
            <person name="Silverstein K.A.T."/>
            <person name="Beckman K.B."/>
            <person name="Gohl D.M."/>
        </authorList>
    </citation>
    <scope>NUCLEOTIDE SEQUENCE</scope>
    <source>
        <strain evidence="1">Duluth1</strain>
        <tissue evidence="1">Whole animal</tissue>
    </source>
</reference>
<gene>
    <name evidence="1" type="ORF">DPMN_001810</name>
</gene>
<name>A0A9D4MKR8_DREPO</name>
<accession>A0A9D4MKR8</accession>
<sequence>MKETRKIYLKTTPLQIYRCDPALSHNIPEEVLAKAEGRQGERSWIMGNKSWDLCVHCVFC</sequence>
<evidence type="ECO:0000313" key="1">
    <source>
        <dbReference type="EMBL" id="KAH3877930.1"/>
    </source>
</evidence>
<reference evidence="1" key="2">
    <citation type="submission" date="2020-11" db="EMBL/GenBank/DDBJ databases">
        <authorList>
            <person name="McCartney M.A."/>
            <person name="Auch B."/>
            <person name="Kono T."/>
            <person name="Mallez S."/>
            <person name="Becker A."/>
            <person name="Gohl D.M."/>
            <person name="Silverstein K.A.T."/>
            <person name="Koren S."/>
            <person name="Bechman K.B."/>
            <person name="Herman A."/>
            <person name="Abrahante J.E."/>
            <person name="Garbe J."/>
        </authorList>
    </citation>
    <scope>NUCLEOTIDE SEQUENCE</scope>
    <source>
        <strain evidence="1">Duluth1</strain>
        <tissue evidence="1">Whole animal</tissue>
    </source>
</reference>